<accession>A0A8H2K7D6</accession>
<keyword evidence="1" id="KW-0732">Signal</keyword>
<gene>
    <name evidence="2" type="ORF">FB472_1852</name>
</gene>
<feature type="chain" id="PRO_5034059415" evidence="1">
    <location>
        <begin position="31"/>
        <end position="105"/>
    </location>
</feature>
<proteinExistence type="predicted"/>
<evidence type="ECO:0000313" key="2">
    <source>
        <dbReference type="EMBL" id="TQO20232.1"/>
    </source>
</evidence>
<dbReference type="Proteomes" id="UP000316560">
    <property type="component" value="Unassembled WGS sequence"/>
</dbReference>
<name>A0A8H2K7D6_9MICO</name>
<dbReference type="EMBL" id="VFRA01000001">
    <property type="protein sequence ID" value="TQO20232.1"/>
    <property type="molecule type" value="Genomic_DNA"/>
</dbReference>
<evidence type="ECO:0000313" key="3">
    <source>
        <dbReference type="Proteomes" id="UP000316560"/>
    </source>
</evidence>
<feature type="signal peptide" evidence="1">
    <location>
        <begin position="1"/>
        <end position="30"/>
    </location>
</feature>
<sequence length="105" mass="11733">MARLPFSSTPVVIALSGAALLMLSGCTTSATDAGPSSTPIDEFAWQQELLQEHADELWNRVEREFPDATRPEAEFIEWSTMAVYVCMVQYPEKPEFPTREADPKP</sequence>
<organism evidence="2 3">
    <name type="scientific">Rhodoglobus vestalii</name>
    <dbReference type="NCBI Taxonomy" id="193384"/>
    <lineage>
        <taxon>Bacteria</taxon>
        <taxon>Bacillati</taxon>
        <taxon>Actinomycetota</taxon>
        <taxon>Actinomycetes</taxon>
        <taxon>Micrococcales</taxon>
        <taxon>Microbacteriaceae</taxon>
        <taxon>Rhodoglobus</taxon>
    </lineage>
</organism>
<keyword evidence="3" id="KW-1185">Reference proteome</keyword>
<dbReference type="OrthoDB" id="3726412at2"/>
<dbReference type="RefSeq" id="WP_141990610.1">
    <property type="nucleotide sequence ID" value="NZ_VFRA01000001.1"/>
</dbReference>
<reference evidence="2 3" key="1">
    <citation type="submission" date="2019-06" db="EMBL/GenBank/DDBJ databases">
        <title>Sequencing the genomes of 1000 actinobacteria strains.</title>
        <authorList>
            <person name="Klenk H.-P."/>
        </authorList>
    </citation>
    <scope>NUCLEOTIDE SEQUENCE [LARGE SCALE GENOMIC DNA]</scope>
    <source>
        <strain evidence="2 3">DSM 21947</strain>
    </source>
</reference>
<dbReference type="PROSITE" id="PS51257">
    <property type="entry name" value="PROKAR_LIPOPROTEIN"/>
    <property type="match status" value="1"/>
</dbReference>
<dbReference type="AlphaFoldDB" id="A0A8H2K7D6"/>
<evidence type="ECO:0000256" key="1">
    <source>
        <dbReference type="SAM" id="SignalP"/>
    </source>
</evidence>
<comment type="caution">
    <text evidence="2">The sequence shown here is derived from an EMBL/GenBank/DDBJ whole genome shotgun (WGS) entry which is preliminary data.</text>
</comment>
<protein>
    <submittedName>
        <fullName evidence="2">Uncharacterized protein</fullName>
    </submittedName>
</protein>